<organism evidence="1 2">
    <name type="scientific">Brachybacterium rhamnosum</name>
    <dbReference type="NCBI Taxonomy" id="173361"/>
    <lineage>
        <taxon>Bacteria</taxon>
        <taxon>Bacillati</taxon>
        <taxon>Actinomycetota</taxon>
        <taxon>Actinomycetes</taxon>
        <taxon>Micrococcales</taxon>
        <taxon>Dermabacteraceae</taxon>
        <taxon>Brachybacterium</taxon>
    </lineage>
</organism>
<comment type="caution">
    <text evidence="1">The sequence shown here is derived from an EMBL/GenBank/DDBJ whole genome shotgun (WGS) entry which is preliminary data.</text>
</comment>
<evidence type="ECO:0000313" key="1">
    <source>
        <dbReference type="EMBL" id="MFD1836253.1"/>
    </source>
</evidence>
<reference evidence="2" key="1">
    <citation type="journal article" date="2019" name="Int. J. Syst. Evol. Microbiol.">
        <title>The Global Catalogue of Microorganisms (GCM) 10K type strain sequencing project: providing services to taxonomists for standard genome sequencing and annotation.</title>
        <authorList>
            <consortium name="The Broad Institute Genomics Platform"/>
            <consortium name="The Broad Institute Genome Sequencing Center for Infectious Disease"/>
            <person name="Wu L."/>
            <person name="Ma J."/>
        </authorList>
    </citation>
    <scope>NUCLEOTIDE SEQUENCE [LARGE SCALE GENOMIC DNA]</scope>
    <source>
        <strain evidence="2">JCM 11650</strain>
    </source>
</reference>
<keyword evidence="2" id="KW-1185">Reference proteome</keyword>
<dbReference type="EMBL" id="JBHUFL010000003">
    <property type="protein sequence ID" value="MFD1836253.1"/>
    <property type="molecule type" value="Genomic_DNA"/>
</dbReference>
<protein>
    <submittedName>
        <fullName evidence="1">Uncharacterized protein</fullName>
    </submittedName>
</protein>
<accession>A0ABW4Q3F9</accession>
<sequence length="187" mass="20367">MIAPNHARTVAGFDPAPAMYRFTGETHVQRKRRERYGHSRTGYHDLPAVAVTVLATDQADAERIVGDMLSTPADTPEGGYSDHIDTHTRHFTWTRVEQAPADAAEAEQLREELARTVAQLDEAQSAGRLALQQAQAERGAAEHAQEKVARVYALHLPAGSPAVCQHCNGSQGTHPPFPCETIRALEG</sequence>
<name>A0ABW4Q3F9_9MICO</name>
<evidence type="ECO:0000313" key="2">
    <source>
        <dbReference type="Proteomes" id="UP001597280"/>
    </source>
</evidence>
<dbReference type="Proteomes" id="UP001597280">
    <property type="component" value="Unassembled WGS sequence"/>
</dbReference>
<proteinExistence type="predicted"/>
<gene>
    <name evidence="1" type="ORF">ACFSDA_14375</name>
</gene>
<dbReference type="RefSeq" id="WP_343905634.1">
    <property type="nucleotide sequence ID" value="NZ_BAAAIS010000003.1"/>
</dbReference>